<accession>A0A835LWA6</accession>
<comment type="caution">
    <text evidence="3">The sequence shown here is derived from an EMBL/GenBank/DDBJ whole genome shotgun (WGS) entry which is preliminary data.</text>
</comment>
<reference evidence="3 4" key="1">
    <citation type="submission" date="2020-10" db="EMBL/GenBank/DDBJ databases">
        <title>The Coptis chinensis genome and diversification of protoberbering-type alkaloids.</title>
        <authorList>
            <person name="Wang B."/>
            <person name="Shu S."/>
            <person name="Song C."/>
            <person name="Liu Y."/>
        </authorList>
    </citation>
    <scope>NUCLEOTIDE SEQUENCE [LARGE SCALE GENOMIC DNA]</scope>
    <source>
        <strain evidence="3">HL-2020</strain>
        <tissue evidence="3">Leaf</tissue>
    </source>
</reference>
<dbReference type="InterPro" id="IPR050365">
    <property type="entry name" value="TIM50"/>
</dbReference>
<feature type="region of interest" description="Disordered" evidence="1">
    <location>
        <begin position="125"/>
        <end position="241"/>
    </location>
</feature>
<feature type="region of interest" description="Disordered" evidence="1">
    <location>
        <begin position="273"/>
        <end position="326"/>
    </location>
</feature>
<dbReference type="InterPro" id="IPR023214">
    <property type="entry name" value="HAD_sf"/>
</dbReference>
<proteinExistence type="predicted"/>
<dbReference type="InterPro" id="IPR004274">
    <property type="entry name" value="FCP1_dom"/>
</dbReference>
<protein>
    <recommendedName>
        <fullName evidence="2">FCP1 homology domain-containing protein</fullName>
    </recommendedName>
</protein>
<dbReference type="InterPro" id="IPR036412">
    <property type="entry name" value="HAD-like_sf"/>
</dbReference>
<name>A0A835LWA6_9MAGN</name>
<feature type="compositionally biased region" description="Polar residues" evidence="1">
    <location>
        <begin position="273"/>
        <end position="290"/>
    </location>
</feature>
<feature type="compositionally biased region" description="Basic and acidic residues" evidence="1">
    <location>
        <begin position="156"/>
        <end position="169"/>
    </location>
</feature>
<organism evidence="3 4">
    <name type="scientific">Coptis chinensis</name>
    <dbReference type="NCBI Taxonomy" id="261450"/>
    <lineage>
        <taxon>Eukaryota</taxon>
        <taxon>Viridiplantae</taxon>
        <taxon>Streptophyta</taxon>
        <taxon>Embryophyta</taxon>
        <taxon>Tracheophyta</taxon>
        <taxon>Spermatophyta</taxon>
        <taxon>Magnoliopsida</taxon>
        <taxon>Ranunculales</taxon>
        <taxon>Ranunculaceae</taxon>
        <taxon>Coptidoideae</taxon>
        <taxon>Coptis</taxon>
    </lineage>
</organism>
<dbReference type="Proteomes" id="UP000631114">
    <property type="component" value="Unassembled WGS sequence"/>
</dbReference>
<dbReference type="PROSITE" id="PS50969">
    <property type="entry name" value="FCP1"/>
    <property type="match status" value="1"/>
</dbReference>
<dbReference type="EMBL" id="JADFTS010000004">
    <property type="protein sequence ID" value="KAF9610658.1"/>
    <property type="molecule type" value="Genomic_DNA"/>
</dbReference>
<evidence type="ECO:0000259" key="2">
    <source>
        <dbReference type="PROSITE" id="PS50969"/>
    </source>
</evidence>
<dbReference type="PANTHER" id="PTHR12210">
    <property type="entry name" value="DULLARD PROTEIN PHOSPHATASE"/>
    <property type="match status" value="1"/>
</dbReference>
<evidence type="ECO:0000313" key="4">
    <source>
        <dbReference type="Proteomes" id="UP000631114"/>
    </source>
</evidence>
<keyword evidence="4" id="KW-1185">Reference proteome</keyword>
<feature type="region of interest" description="Disordered" evidence="1">
    <location>
        <begin position="57"/>
        <end position="90"/>
    </location>
</feature>
<dbReference type="SUPFAM" id="SSF56784">
    <property type="entry name" value="HAD-like"/>
    <property type="match status" value="1"/>
</dbReference>
<dbReference type="FunFam" id="3.40.50.1000:FF:000257">
    <property type="entry name" value="Haloacid dehalogenase-like hydrolase (HAD) superfamily protein"/>
    <property type="match status" value="1"/>
</dbReference>
<evidence type="ECO:0000313" key="3">
    <source>
        <dbReference type="EMBL" id="KAF9610658.1"/>
    </source>
</evidence>
<dbReference type="SMART" id="SM00577">
    <property type="entry name" value="CPDc"/>
    <property type="match status" value="1"/>
</dbReference>
<sequence length="668" mass="75290">MEQNPKEGKCKLSDRKSYTSLPIAETVAEFTAKVGGNGLDKVQNQEVTADRSLEALLQTEEQQKKKRKRTSKSCTDKGNEDPLESGRNKLSSCLEKNHLVEDKLDHKVDGNELDKVQNQEVIVDRSLEDVSQTAVRKRKSKGKKGADQDNTNMEQNPKEGKCKLSDRKSYTSLPIAETVTEFTTKVGGNGLDKVQNQEVTADRSSEALLQTEEQQKKRKRTSKSCTDQGNEDPLESGRNKLSGCLEKNHLVEDLVEDKLDHKVDGNELDKVQNQEAVVNKSSEASLQTAENVEECTVQQKGMRRKTSKRRNDQGNNSPLESGMNKLPSILEKNHSDQDLMEKKLDASDRNNPSASLTTGTASYVNHKVDDATSCKVHNIVVPVNKCVEAASQSADKHEEVCVSGKKRKRCADQENKNLLESGCIGVSIITNTKQLELENSVPERAPHVRRKLLILDLNGLLVDIVSSLPHGYQADKRVAKKALLKRPFCDDFLKFCFQRFRVGVWSSRTRRNVDTVVDYIMADFRHELLFCWDQSHCTTTGFYTLADRHKPLVLKELRKLWDKHVPSLPWEKGEYNESNTLLLDDSPYKALLNPPHTAIFPVSYKFQNSNDNSLAAGGDLRMYLEGLAIAENVQKYIEQHPFGQGSITNKNQSWSYYLTIINKFRLPA</sequence>
<dbReference type="OrthoDB" id="1711508at2759"/>
<dbReference type="Gene3D" id="3.40.50.1000">
    <property type="entry name" value="HAD superfamily/HAD-like"/>
    <property type="match status" value="1"/>
</dbReference>
<dbReference type="AlphaFoldDB" id="A0A835LWA6"/>
<dbReference type="Pfam" id="PF03031">
    <property type="entry name" value="NIF"/>
    <property type="match status" value="1"/>
</dbReference>
<feature type="compositionally biased region" description="Basic and acidic residues" evidence="1">
    <location>
        <begin position="74"/>
        <end position="87"/>
    </location>
</feature>
<evidence type="ECO:0000256" key="1">
    <source>
        <dbReference type="SAM" id="MobiDB-lite"/>
    </source>
</evidence>
<gene>
    <name evidence="3" type="ORF">IFM89_023914</name>
</gene>
<feature type="domain" description="FCP1 homology" evidence="2">
    <location>
        <begin position="446"/>
        <end position="627"/>
    </location>
</feature>